<comment type="caution">
    <text evidence="1">The sequence shown here is derived from an EMBL/GenBank/DDBJ whole genome shotgun (WGS) entry which is preliminary data.</text>
</comment>
<dbReference type="AlphaFoldDB" id="A0A409XDJ4"/>
<evidence type="ECO:0000313" key="1">
    <source>
        <dbReference type="EMBL" id="PPQ88801.1"/>
    </source>
</evidence>
<accession>A0A409XDJ4</accession>
<gene>
    <name evidence="1" type="ORF">CVT25_010488</name>
</gene>
<reference evidence="1 2" key="1">
    <citation type="journal article" date="2018" name="Evol. Lett.">
        <title>Horizontal gene cluster transfer increased hallucinogenic mushroom diversity.</title>
        <authorList>
            <person name="Reynolds H.T."/>
            <person name="Vijayakumar V."/>
            <person name="Gluck-Thaler E."/>
            <person name="Korotkin H.B."/>
            <person name="Matheny P.B."/>
            <person name="Slot J.C."/>
        </authorList>
    </citation>
    <scope>NUCLEOTIDE SEQUENCE [LARGE SCALE GENOMIC DNA]</scope>
    <source>
        <strain evidence="1 2">2631</strain>
    </source>
</reference>
<name>A0A409XDJ4_PSICY</name>
<sequence>MAEFRGTLETAVVWIALNDQECGEKKLSRALLARHKFYAVMRGRNCHIQEETVIMARICKATYSGAMRGALTTRGNARVASPGSL</sequence>
<protein>
    <submittedName>
        <fullName evidence="1">Uncharacterized protein</fullName>
    </submittedName>
</protein>
<evidence type="ECO:0000313" key="2">
    <source>
        <dbReference type="Proteomes" id="UP000283269"/>
    </source>
</evidence>
<keyword evidence="2" id="KW-1185">Reference proteome</keyword>
<proteinExistence type="predicted"/>
<dbReference type="Proteomes" id="UP000283269">
    <property type="component" value="Unassembled WGS sequence"/>
</dbReference>
<organism evidence="1 2">
    <name type="scientific">Psilocybe cyanescens</name>
    <dbReference type="NCBI Taxonomy" id="93625"/>
    <lineage>
        <taxon>Eukaryota</taxon>
        <taxon>Fungi</taxon>
        <taxon>Dikarya</taxon>
        <taxon>Basidiomycota</taxon>
        <taxon>Agaricomycotina</taxon>
        <taxon>Agaricomycetes</taxon>
        <taxon>Agaricomycetidae</taxon>
        <taxon>Agaricales</taxon>
        <taxon>Agaricineae</taxon>
        <taxon>Strophariaceae</taxon>
        <taxon>Psilocybe</taxon>
    </lineage>
</organism>
<dbReference type="EMBL" id="NHYD01002025">
    <property type="protein sequence ID" value="PPQ88801.1"/>
    <property type="molecule type" value="Genomic_DNA"/>
</dbReference>
<dbReference type="InParanoid" id="A0A409XDJ4"/>